<feature type="binding site" evidence="13">
    <location>
        <position position="7"/>
    </location>
    <ligand>
        <name>Mg(2+)</name>
        <dbReference type="ChEBI" id="CHEBI:18420"/>
        <label>1</label>
    </ligand>
</feature>
<keyword evidence="11 13" id="KW-0234">DNA repair</keyword>
<dbReference type="PRINTS" id="PR00696">
    <property type="entry name" value="RSOLVASERUVC"/>
</dbReference>
<comment type="subcellular location">
    <subcellularLocation>
        <location evidence="13">Cytoplasm</location>
    </subcellularLocation>
</comment>
<dbReference type="PANTHER" id="PTHR30194">
    <property type="entry name" value="CROSSOVER JUNCTION ENDODEOXYRIBONUCLEASE RUVC"/>
    <property type="match status" value="1"/>
</dbReference>
<evidence type="ECO:0000256" key="6">
    <source>
        <dbReference type="ARBA" id="ARBA00022763"/>
    </source>
</evidence>
<dbReference type="EC" id="3.1.21.10" evidence="13 14"/>
<feature type="binding site" evidence="13">
    <location>
        <position position="140"/>
    </location>
    <ligand>
        <name>Mg(2+)</name>
        <dbReference type="ChEBI" id="CHEBI:18420"/>
        <label>1</label>
    </ligand>
</feature>
<accession>A0A2M8KCK5</accession>
<feature type="binding site" evidence="13">
    <location>
        <position position="67"/>
    </location>
    <ligand>
        <name>Mg(2+)</name>
        <dbReference type="ChEBI" id="CHEBI:18420"/>
        <label>2</label>
    </ligand>
</feature>
<dbReference type="InterPro" id="IPR036397">
    <property type="entry name" value="RNaseH_sf"/>
</dbReference>
<comment type="subunit">
    <text evidence="13">Homodimer which binds Holliday junction (HJ) DNA. The HJ becomes 2-fold symmetrical on binding to RuvC with unstacked arms; it has a different conformation from HJ DNA in complex with RuvA. In the full resolvosome a probable DNA-RuvA(4)-RuvB(12)-RuvC(2) complex forms which resolves the HJ.</text>
</comment>
<keyword evidence="10 13" id="KW-0233">DNA recombination</keyword>
<reference evidence="16" key="1">
    <citation type="submission" date="2017-09" db="EMBL/GenBank/DDBJ databases">
        <title>Depth-based differentiation of microbial function through sediment-hosted aquifers and enrichment of novel symbionts in the deep terrestrial subsurface.</title>
        <authorList>
            <person name="Probst A.J."/>
            <person name="Ladd B."/>
            <person name="Jarett J.K."/>
            <person name="Geller-Mcgrath D.E."/>
            <person name="Sieber C.M.K."/>
            <person name="Emerson J.B."/>
            <person name="Anantharaman K."/>
            <person name="Thomas B.C."/>
            <person name="Malmstrom R."/>
            <person name="Stieglmeier M."/>
            <person name="Klingl A."/>
            <person name="Woyke T."/>
            <person name="Ryan C.M."/>
            <person name="Banfield J.F."/>
        </authorList>
    </citation>
    <scope>NUCLEOTIDE SEQUENCE [LARGE SCALE GENOMIC DNA]</scope>
</reference>
<evidence type="ECO:0000256" key="12">
    <source>
        <dbReference type="ARBA" id="ARBA00029354"/>
    </source>
</evidence>
<evidence type="ECO:0000256" key="14">
    <source>
        <dbReference type="NCBIfam" id="TIGR00228"/>
    </source>
</evidence>
<organism evidence="15 16">
    <name type="scientific">Candidatus Portnoybacteria bacterium CG10_big_fil_rev_8_21_14_0_10_38_18</name>
    <dbReference type="NCBI Taxonomy" id="1974813"/>
    <lineage>
        <taxon>Bacteria</taxon>
        <taxon>Candidatus Portnoyibacteriota</taxon>
    </lineage>
</organism>
<dbReference type="GO" id="GO:0005737">
    <property type="term" value="C:cytoplasm"/>
    <property type="evidence" value="ECO:0007669"/>
    <property type="project" value="UniProtKB-SubCell"/>
</dbReference>
<dbReference type="GO" id="GO:0006281">
    <property type="term" value="P:DNA repair"/>
    <property type="evidence" value="ECO:0007669"/>
    <property type="project" value="UniProtKB-UniRule"/>
</dbReference>
<evidence type="ECO:0000256" key="1">
    <source>
        <dbReference type="ARBA" id="ARBA00009518"/>
    </source>
</evidence>
<evidence type="ECO:0000256" key="7">
    <source>
        <dbReference type="ARBA" id="ARBA00022801"/>
    </source>
</evidence>
<evidence type="ECO:0000256" key="13">
    <source>
        <dbReference type="HAMAP-Rule" id="MF_00034"/>
    </source>
</evidence>
<dbReference type="GO" id="GO:0006310">
    <property type="term" value="P:DNA recombination"/>
    <property type="evidence" value="ECO:0007669"/>
    <property type="project" value="UniProtKB-UniRule"/>
</dbReference>
<feature type="active site" evidence="13">
    <location>
        <position position="67"/>
    </location>
</feature>
<name>A0A2M8KCK5_9BACT</name>
<keyword evidence="4 13" id="KW-0479">Metal-binding</keyword>
<proteinExistence type="inferred from homology"/>
<evidence type="ECO:0000256" key="2">
    <source>
        <dbReference type="ARBA" id="ARBA00022490"/>
    </source>
</evidence>
<feature type="active site" evidence="13">
    <location>
        <position position="140"/>
    </location>
</feature>
<dbReference type="HAMAP" id="MF_00034">
    <property type="entry name" value="RuvC"/>
    <property type="match status" value="1"/>
</dbReference>
<dbReference type="Pfam" id="PF02075">
    <property type="entry name" value="RuvC"/>
    <property type="match status" value="1"/>
</dbReference>
<dbReference type="Proteomes" id="UP000231648">
    <property type="component" value="Unassembled WGS sequence"/>
</dbReference>
<dbReference type="PANTHER" id="PTHR30194:SF3">
    <property type="entry name" value="CROSSOVER JUNCTION ENDODEOXYRIBONUCLEASE RUVC"/>
    <property type="match status" value="1"/>
</dbReference>
<evidence type="ECO:0000256" key="10">
    <source>
        <dbReference type="ARBA" id="ARBA00023172"/>
    </source>
</evidence>
<evidence type="ECO:0000313" key="15">
    <source>
        <dbReference type="EMBL" id="PJE57647.1"/>
    </source>
</evidence>
<dbReference type="GO" id="GO:0008821">
    <property type="term" value="F:crossover junction DNA endonuclease activity"/>
    <property type="evidence" value="ECO:0007669"/>
    <property type="project" value="UniProtKB-UniRule"/>
</dbReference>
<comment type="cofactor">
    <cofactor evidence="13">
        <name>Mg(2+)</name>
        <dbReference type="ChEBI" id="CHEBI:18420"/>
    </cofactor>
    <text evidence="13">Binds 2 Mg(2+) ion per subunit.</text>
</comment>
<evidence type="ECO:0000256" key="5">
    <source>
        <dbReference type="ARBA" id="ARBA00022759"/>
    </source>
</evidence>
<dbReference type="CDD" id="cd16962">
    <property type="entry name" value="RuvC"/>
    <property type="match status" value="1"/>
</dbReference>
<evidence type="ECO:0000256" key="4">
    <source>
        <dbReference type="ARBA" id="ARBA00022723"/>
    </source>
</evidence>
<protein>
    <recommendedName>
        <fullName evidence="13 14">Crossover junction endodeoxyribonuclease RuvC</fullName>
        <ecNumber evidence="13 14">3.1.21.10</ecNumber>
    </recommendedName>
    <alternativeName>
        <fullName evidence="13">Holliday junction nuclease RuvC</fullName>
    </alternativeName>
    <alternativeName>
        <fullName evidence="13">Holliday junction resolvase RuvC</fullName>
    </alternativeName>
</protein>
<evidence type="ECO:0000256" key="8">
    <source>
        <dbReference type="ARBA" id="ARBA00022842"/>
    </source>
</evidence>
<keyword evidence="6 13" id="KW-0227">DNA damage</keyword>
<dbReference type="EMBL" id="PFDX01000010">
    <property type="protein sequence ID" value="PJE57647.1"/>
    <property type="molecule type" value="Genomic_DNA"/>
</dbReference>
<dbReference type="NCBIfam" id="NF000711">
    <property type="entry name" value="PRK00039.2-1"/>
    <property type="match status" value="1"/>
</dbReference>
<comment type="catalytic activity">
    <reaction evidence="12 13">
        <text>Endonucleolytic cleavage at a junction such as a reciprocal single-stranded crossover between two homologous DNA duplexes (Holliday junction).</text>
        <dbReference type="EC" id="3.1.21.10"/>
    </reaction>
</comment>
<sequence length="162" mass="17700">MIILGIDPGTAITGFGLIRKEKSKLGLLKYGCVKTSADLSTAERLDKLHKELSQLIKKSKPDIVAVEDIFFFKNLKTAIKVSQARGVILLTVAKAKIPIAEYTPLQVKQAVACYGRAEKTQVQKMVKYLLNLKELPKPDDAADALAVAICCANSIGPVNKRY</sequence>
<gene>
    <name evidence="13" type="primary">ruvC</name>
    <name evidence="15" type="ORF">COU82_00885</name>
</gene>
<dbReference type="Gene3D" id="3.30.420.10">
    <property type="entry name" value="Ribonuclease H-like superfamily/Ribonuclease H"/>
    <property type="match status" value="1"/>
</dbReference>
<keyword evidence="3 13" id="KW-0540">Nuclease</keyword>
<evidence type="ECO:0000313" key="16">
    <source>
        <dbReference type="Proteomes" id="UP000231648"/>
    </source>
</evidence>
<keyword evidence="5 13" id="KW-0255">Endonuclease</keyword>
<dbReference type="AlphaFoldDB" id="A0A2M8KCK5"/>
<dbReference type="InterPro" id="IPR012337">
    <property type="entry name" value="RNaseH-like_sf"/>
</dbReference>
<dbReference type="SUPFAM" id="SSF53098">
    <property type="entry name" value="Ribonuclease H-like"/>
    <property type="match status" value="1"/>
</dbReference>
<comment type="similarity">
    <text evidence="1 13">Belongs to the RuvC family.</text>
</comment>
<feature type="active site" evidence="13">
    <location>
        <position position="7"/>
    </location>
</feature>
<dbReference type="GO" id="GO:0048476">
    <property type="term" value="C:Holliday junction resolvase complex"/>
    <property type="evidence" value="ECO:0007669"/>
    <property type="project" value="UniProtKB-UniRule"/>
</dbReference>
<evidence type="ECO:0000256" key="11">
    <source>
        <dbReference type="ARBA" id="ARBA00023204"/>
    </source>
</evidence>
<comment type="caution">
    <text evidence="15">The sequence shown here is derived from an EMBL/GenBank/DDBJ whole genome shotgun (WGS) entry which is preliminary data.</text>
</comment>
<dbReference type="GO" id="GO:0000287">
    <property type="term" value="F:magnesium ion binding"/>
    <property type="evidence" value="ECO:0007669"/>
    <property type="project" value="UniProtKB-UniRule"/>
</dbReference>
<evidence type="ECO:0000256" key="3">
    <source>
        <dbReference type="ARBA" id="ARBA00022722"/>
    </source>
</evidence>
<evidence type="ECO:0000256" key="9">
    <source>
        <dbReference type="ARBA" id="ARBA00023125"/>
    </source>
</evidence>
<keyword evidence="7 13" id="KW-0378">Hydrolase</keyword>
<dbReference type="NCBIfam" id="TIGR00228">
    <property type="entry name" value="ruvC"/>
    <property type="match status" value="1"/>
</dbReference>
<dbReference type="InterPro" id="IPR002176">
    <property type="entry name" value="X-over_junc_endoDNase_RuvC"/>
</dbReference>
<dbReference type="GO" id="GO:0003677">
    <property type="term" value="F:DNA binding"/>
    <property type="evidence" value="ECO:0007669"/>
    <property type="project" value="UniProtKB-KW"/>
</dbReference>
<dbReference type="FunFam" id="3.30.420.10:FF:000002">
    <property type="entry name" value="Crossover junction endodeoxyribonuclease RuvC"/>
    <property type="match status" value="1"/>
</dbReference>
<comment type="function">
    <text evidence="13">The RuvA-RuvB-RuvC complex processes Holliday junction (HJ) DNA during genetic recombination and DNA repair. Endonuclease that resolves HJ intermediates. Cleaves cruciform DNA by making single-stranded nicks across the HJ at symmetrical positions within the homologous arms, yielding a 5'-phosphate and a 3'-hydroxyl group; requires a central core of homology in the junction. The consensus cleavage sequence is 5'-(A/T)TT(C/G)-3'. Cleavage occurs on the 3'-side of the TT dinucleotide at the point of strand exchange. HJ branch migration catalyzed by RuvA-RuvB allows RuvC to scan DNA until it finds its consensus sequence, where it cleaves and resolves the cruciform DNA.</text>
</comment>
<keyword evidence="9 13" id="KW-0238">DNA-binding</keyword>
<keyword evidence="8 13" id="KW-0460">Magnesium</keyword>
<keyword evidence="2 13" id="KW-0963">Cytoplasm</keyword>